<evidence type="ECO:0000313" key="2">
    <source>
        <dbReference type="Proteomes" id="UP000718715"/>
    </source>
</evidence>
<comment type="caution">
    <text evidence="1">The sequence shown here is derived from an EMBL/GenBank/DDBJ whole genome shotgun (WGS) entry which is preliminary data.</text>
</comment>
<sequence>MLILSEYLNRNYMTVLVSVYITTHNRKDLLIRAIESVLLQDYQNIEIIVADDASSDGTQILMESIVSKYDNVRYFRTETPKGACYNRNVAINNSKGYYITGLDDDDYFGLSRITDLVSEFDEKKYSCISSSIIAFDNKGLKKKVYGYNSTININKLMHFNHIGNQVLTTKKRLVELGGFDESFKSCQDYDLWMRIVGTFGPCKRISKASYYMYIGDTHNRISTSNNKKIGHTQFMDKYVKQMPNSAIRAFKFITKLQVENEIGFTDLITNLSFPILHIQIYTVLKRALIKWKK</sequence>
<evidence type="ECO:0000313" key="1">
    <source>
        <dbReference type="EMBL" id="TMX70288.1"/>
    </source>
</evidence>
<dbReference type="Proteomes" id="UP000718715">
    <property type="component" value="Unassembled WGS sequence"/>
</dbReference>
<proteinExistence type="predicted"/>
<reference evidence="1" key="1">
    <citation type="submission" date="2018-03" db="EMBL/GenBank/DDBJ databases">
        <title>Genomic characterization of a polymicrobial infection associated with a disease outbreak in Pacific white shrimp (Litopenaeus vannamei).</title>
        <authorList>
            <person name="Turner J.W."/>
            <person name="Bachand P.T."/>
            <person name="Tallman J."/>
            <person name="Elledge N.C."/>
            <person name="Pinnell L.J."/>
            <person name="Laughlin R.C."/>
            <person name="Zimba P.V."/>
        </authorList>
    </citation>
    <scope>NUCLEOTIDE SEQUENCE</scope>
    <source>
        <strain evidence="1">Hep-2b-22</strain>
    </source>
</reference>
<gene>
    <name evidence="1" type="ORF">DA092_20585</name>
</gene>
<organism evidence="1 2">
    <name type="scientific">Photobacterium damselae</name>
    <dbReference type="NCBI Taxonomy" id="38293"/>
    <lineage>
        <taxon>Bacteria</taxon>
        <taxon>Pseudomonadati</taxon>
        <taxon>Pseudomonadota</taxon>
        <taxon>Gammaproteobacteria</taxon>
        <taxon>Vibrionales</taxon>
        <taxon>Vibrionaceae</taxon>
        <taxon>Photobacterium</taxon>
    </lineage>
</organism>
<protein>
    <submittedName>
        <fullName evidence="1">Glucuronosyltransferase</fullName>
    </submittedName>
</protein>
<accession>A0ACD3SV35</accession>
<name>A0ACD3SV35_PHODM</name>
<keyword evidence="2" id="KW-1185">Reference proteome</keyword>
<dbReference type="EMBL" id="PZOJ01000127">
    <property type="protein sequence ID" value="TMX70288.1"/>
    <property type="molecule type" value="Genomic_DNA"/>
</dbReference>